<dbReference type="EMBL" id="JBDIML010000001">
    <property type="protein sequence ID" value="MEN2766659.1"/>
    <property type="molecule type" value="Genomic_DNA"/>
</dbReference>
<feature type="transmembrane region" description="Helical" evidence="1">
    <location>
        <begin position="264"/>
        <end position="288"/>
    </location>
</feature>
<name>A0ABU9XEF6_9BACI</name>
<proteinExistence type="predicted"/>
<feature type="transmembrane region" description="Helical" evidence="1">
    <location>
        <begin position="106"/>
        <end position="131"/>
    </location>
</feature>
<feature type="transmembrane region" description="Helical" evidence="1">
    <location>
        <begin position="143"/>
        <end position="167"/>
    </location>
</feature>
<evidence type="ECO:0000256" key="1">
    <source>
        <dbReference type="SAM" id="Phobius"/>
    </source>
</evidence>
<reference evidence="2 3" key="1">
    <citation type="submission" date="2024-05" db="EMBL/GenBank/DDBJ databases">
        <authorList>
            <person name="Haq I."/>
            <person name="Ullah Z."/>
            <person name="Ahmad R."/>
            <person name="Li M."/>
            <person name="Tong Y."/>
        </authorList>
    </citation>
    <scope>NUCLEOTIDE SEQUENCE [LARGE SCALE GENOMIC DNA]</scope>
    <source>
        <strain evidence="2 3">16A2E</strain>
    </source>
</reference>
<keyword evidence="1" id="KW-0472">Membrane</keyword>
<sequence length="531" mass="61028">MNFRSVTIVNFVLLILLLLLQESTWYLYLLTVAQIIYVPLILDIITRDEVGNYERFLPYATLFASFAVFFMQLFYQPILHMICAGIYLIFTILVAIYGVKRFLDRGFIYFEEFMIDIGLIYLAIGGLWFFAYEVNIDTGFSPILTWLTSIHFHYSAFLFPIFLGLLGRLIKNKLYQWAGAIILVSPIVVALGITFSVLLEVISVLLYIIGIYACILLSSKVPFISRIQKLFVRLSFGSIGITILFSLAYAFGNFTGYYTITINFMLVFHGLINTGLFGLVGIIGWFIVVPRSKEIKPSFPISKIRGRFVISETVLNEKTDDKTYNGLVDKMGVYQTIDLEKLAPSIADFYENTNNYRLMAEVKWHKWFIPFAGIYKLFSRVIKQLNLPLSNKKVEMPGNIISVIDKKDGRNEVRAWIRKIEEETVFIALYSQHYSNGKTYMNIALPLPYSTMIGVLDLQQIGENLRLTSKRQTNGSANSGIYLSFGNLVMKLPLEEQFDVSEVRKDVLEAKHQMWIFSLPFLSIKYVIQRK</sequence>
<gene>
    <name evidence="2" type="ORF">ABC228_05610</name>
</gene>
<feature type="transmembrane region" description="Helical" evidence="1">
    <location>
        <begin position="56"/>
        <end position="73"/>
    </location>
</feature>
<feature type="transmembrane region" description="Helical" evidence="1">
    <location>
        <begin position="79"/>
        <end position="99"/>
    </location>
</feature>
<feature type="transmembrane region" description="Helical" evidence="1">
    <location>
        <begin position="174"/>
        <end position="195"/>
    </location>
</feature>
<dbReference type="RefSeq" id="WP_345824104.1">
    <property type="nucleotide sequence ID" value="NZ_JBDIML010000001.1"/>
</dbReference>
<keyword evidence="3" id="KW-1185">Reference proteome</keyword>
<dbReference type="Pfam" id="PF14158">
    <property type="entry name" value="YndJ"/>
    <property type="match status" value="1"/>
</dbReference>
<evidence type="ECO:0000313" key="2">
    <source>
        <dbReference type="EMBL" id="MEN2766659.1"/>
    </source>
</evidence>
<feature type="transmembrane region" description="Helical" evidence="1">
    <location>
        <begin position="5"/>
        <end position="20"/>
    </location>
</feature>
<feature type="transmembrane region" description="Helical" evidence="1">
    <location>
        <begin position="230"/>
        <end position="252"/>
    </location>
</feature>
<organism evidence="2 3">
    <name type="scientific">Ornithinibacillus xuwenensis</name>
    <dbReference type="NCBI Taxonomy" id="3144668"/>
    <lineage>
        <taxon>Bacteria</taxon>
        <taxon>Bacillati</taxon>
        <taxon>Bacillota</taxon>
        <taxon>Bacilli</taxon>
        <taxon>Bacillales</taxon>
        <taxon>Bacillaceae</taxon>
        <taxon>Ornithinibacillus</taxon>
    </lineage>
</organism>
<protein>
    <submittedName>
        <fullName evidence="2">YndJ family protein</fullName>
    </submittedName>
</protein>
<dbReference type="InterPro" id="IPR025450">
    <property type="entry name" value="YndJ-like"/>
</dbReference>
<keyword evidence="1" id="KW-0812">Transmembrane</keyword>
<accession>A0ABU9XEF6</accession>
<evidence type="ECO:0000313" key="3">
    <source>
        <dbReference type="Proteomes" id="UP001444625"/>
    </source>
</evidence>
<comment type="caution">
    <text evidence="2">The sequence shown here is derived from an EMBL/GenBank/DDBJ whole genome shotgun (WGS) entry which is preliminary data.</text>
</comment>
<feature type="transmembrane region" description="Helical" evidence="1">
    <location>
        <begin position="201"/>
        <end position="218"/>
    </location>
</feature>
<keyword evidence="1" id="KW-1133">Transmembrane helix</keyword>
<feature type="transmembrane region" description="Helical" evidence="1">
    <location>
        <begin position="26"/>
        <end position="44"/>
    </location>
</feature>
<dbReference type="Proteomes" id="UP001444625">
    <property type="component" value="Unassembled WGS sequence"/>
</dbReference>